<feature type="binding site" evidence="5">
    <location>
        <position position="79"/>
    </location>
    <ligand>
        <name>substrate</name>
    </ligand>
</feature>
<sequence>MKYRSHRSVTQAHWFEHVNGVHASPQMRGWLTDSMSLTMKLVARCEHFRIRRLVQQHALPLADEFEKVGLPDRRLVQEREVLLCCDDTPVVYAHTIVPLSATASDWPFFGRLGERSLGTTLFGDPRVWRGELEYARLSAQHPLVLRAAAALGQALPSPLFARRCLYRRGKGLLLVTEVFLPNLATIRQNPHAERKS</sequence>
<dbReference type="Proteomes" id="UP001596542">
    <property type="component" value="Unassembled WGS sequence"/>
</dbReference>
<proteinExistence type="inferred from homology"/>
<keyword evidence="4 5" id="KW-0670">Pyruvate</keyword>
<dbReference type="Gene3D" id="3.40.1410.10">
    <property type="entry name" value="Chorismate lyase-like"/>
    <property type="match status" value="1"/>
</dbReference>
<evidence type="ECO:0000256" key="3">
    <source>
        <dbReference type="ARBA" id="ARBA00023239"/>
    </source>
</evidence>
<dbReference type="GO" id="GO:0016829">
    <property type="term" value="F:lyase activity"/>
    <property type="evidence" value="ECO:0007669"/>
    <property type="project" value="UniProtKB-KW"/>
</dbReference>
<feature type="binding site" evidence="5">
    <location>
        <position position="177"/>
    </location>
    <ligand>
        <name>substrate</name>
    </ligand>
</feature>
<keyword evidence="7" id="KW-1185">Reference proteome</keyword>
<keyword evidence="3 5" id="KW-0456">Lyase</keyword>
<evidence type="ECO:0000256" key="2">
    <source>
        <dbReference type="ARBA" id="ARBA00022688"/>
    </source>
</evidence>
<evidence type="ECO:0000313" key="6">
    <source>
        <dbReference type="EMBL" id="MFC7289484.1"/>
    </source>
</evidence>
<evidence type="ECO:0000256" key="1">
    <source>
        <dbReference type="ARBA" id="ARBA00022490"/>
    </source>
</evidence>
<comment type="catalytic activity">
    <reaction evidence="5">
        <text>chorismate = 4-hydroxybenzoate + pyruvate</text>
        <dbReference type="Rhea" id="RHEA:16505"/>
        <dbReference type="ChEBI" id="CHEBI:15361"/>
        <dbReference type="ChEBI" id="CHEBI:17879"/>
        <dbReference type="ChEBI" id="CHEBI:29748"/>
        <dbReference type="EC" id="4.1.3.40"/>
    </reaction>
</comment>
<evidence type="ECO:0000256" key="5">
    <source>
        <dbReference type="HAMAP-Rule" id="MF_01632"/>
    </source>
</evidence>
<evidence type="ECO:0000313" key="7">
    <source>
        <dbReference type="Proteomes" id="UP001596542"/>
    </source>
</evidence>
<dbReference type="PANTHER" id="PTHR38683:SF1">
    <property type="entry name" value="CHORISMATE PYRUVATE-LYASE"/>
    <property type="match status" value="1"/>
</dbReference>
<dbReference type="SUPFAM" id="SSF64288">
    <property type="entry name" value="Chorismate lyase-like"/>
    <property type="match status" value="1"/>
</dbReference>
<dbReference type="RefSeq" id="WP_382272775.1">
    <property type="nucleotide sequence ID" value="NZ_JBHTBU010000002.1"/>
</dbReference>
<reference evidence="7" key="1">
    <citation type="journal article" date="2019" name="Int. J. Syst. Evol. Microbiol.">
        <title>The Global Catalogue of Microorganisms (GCM) 10K type strain sequencing project: providing services to taxonomists for standard genome sequencing and annotation.</title>
        <authorList>
            <consortium name="The Broad Institute Genomics Platform"/>
            <consortium name="The Broad Institute Genome Sequencing Center for Infectious Disease"/>
            <person name="Wu L."/>
            <person name="Ma J."/>
        </authorList>
    </citation>
    <scope>NUCLEOTIDE SEQUENCE [LARGE SCALE GENOMIC DNA]</scope>
    <source>
        <strain evidence="7">KACC 12508</strain>
    </source>
</reference>
<dbReference type="Pfam" id="PF04345">
    <property type="entry name" value="Chor_lyase"/>
    <property type="match status" value="1"/>
</dbReference>
<dbReference type="HAMAP" id="MF_01632">
    <property type="entry name" value="UbiC"/>
    <property type="match status" value="1"/>
</dbReference>
<name>A0ABW2IED7_9BURK</name>
<dbReference type="PANTHER" id="PTHR38683">
    <property type="entry name" value="CHORISMATE PYRUVATE-LYASE"/>
    <property type="match status" value="1"/>
</dbReference>
<feature type="binding site" evidence="5">
    <location>
        <position position="117"/>
    </location>
    <ligand>
        <name>substrate</name>
    </ligand>
</feature>
<dbReference type="EMBL" id="JBHTBU010000002">
    <property type="protein sequence ID" value="MFC7289484.1"/>
    <property type="molecule type" value="Genomic_DNA"/>
</dbReference>
<dbReference type="InterPro" id="IPR007440">
    <property type="entry name" value="Chorismate--pyruvate_lyase"/>
</dbReference>
<protein>
    <recommendedName>
        <fullName evidence="5">Probable chorismate pyruvate-lyase</fullName>
        <shortName evidence="5">CL</shortName>
        <shortName evidence="5">CPL</shortName>
        <ecNumber evidence="5">4.1.3.40</ecNumber>
    </recommendedName>
</protein>
<organism evidence="6 7">
    <name type="scientific">Herminiimonas glaciei</name>
    <dbReference type="NCBI Taxonomy" id="523788"/>
    <lineage>
        <taxon>Bacteria</taxon>
        <taxon>Pseudomonadati</taxon>
        <taxon>Pseudomonadota</taxon>
        <taxon>Betaproteobacteria</taxon>
        <taxon>Burkholderiales</taxon>
        <taxon>Oxalobacteraceae</taxon>
        <taxon>Herminiimonas</taxon>
    </lineage>
</organism>
<comment type="function">
    <text evidence="5">Removes the pyruvyl group from chorismate, with concomitant aromatization of the ring, to provide 4-hydroxybenzoate (4HB) for the ubiquinone pathway.</text>
</comment>
<keyword evidence="1 5" id="KW-0963">Cytoplasm</keyword>
<comment type="pathway">
    <text evidence="5">Cofactor biosynthesis; ubiquinone biosynthesis.</text>
</comment>
<dbReference type="EC" id="4.1.3.40" evidence="5"/>
<comment type="caution">
    <text evidence="5">Lacks conserved residue(s) required for the propagation of feature annotation.</text>
</comment>
<comment type="subcellular location">
    <subcellularLocation>
        <location evidence="5">Cytoplasm</location>
    </subcellularLocation>
</comment>
<keyword evidence="2 5" id="KW-0831">Ubiquinone biosynthesis</keyword>
<dbReference type="InterPro" id="IPR028978">
    <property type="entry name" value="Chorismate_lyase_/UTRA_dom_sf"/>
</dbReference>
<accession>A0ABW2IED7</accession>
<evidence type="ECO:0000256" key="4">
    <source>
        <dbReference type="ARBA" id="ARBA00023317"/>
    </source>
</evidence>
<comment type="similarity">
    <text evidence="5">Belongs to the UbiC family.</text>
</comment>
<gene>
    <name evidence="5" type="primary">ubiC</name>
    <name evidence="6" type="ORF">ACFQPC_15665</name>
</gene>
<comment type="caution">
    <text evidence="6">The sequence shown here is derived from an EMBL/GenBank/DDBJ whole genome shotgun (WGS) entry which is preliminary data.</text>
</comment>